<organism evidence="2 3">
    <name type="scientific">Steinernema carpocapsae</name>
    <name type="common">Entomopathogenic nematode</name>
    <dbReference type="NCBI Taxonomy" id="34508"/>
    <lineage>
        <taxon>Eukaryota</taxon>
        <taxon>Metazoa</taxon>
        <taxon>Ecdysozoa</taxon>
        <taxon>Nematoda</taxon>
        <taxon>Chromadorea</taxon>
        <taxon>Rhabditida</taxon>
        <taxon>Tylenchina</taxon>
        <taxon>Panagrolaimomorpha</taxon>
        <taxon>Strongyloidoidea</taxon>
        <taxon>Steinernematidae</taxon>
        <taxon>Steinernema</taxon>
    </lineage>
</organism>
<sequence length="71" mass="8198">MSSATPSEVQDKATPNLQNQDVYRSNLKKEEQRKRERRLTSFEPLHRGQIKNGRMMLVTTRDLCVPSAPLD</sequence>
<keyword evidence="3" id="KW-1185">Reference proteome</keyword>
<evidence type="ECO:0000313" key="3">
    <source>
        <dbReference type="Proteomes" id="UP000298663"/>
    </source>
</evidence>
<feature type="compositionally biased region" description="Polar residues" evidence="1">
    <location>
        <begin position="1"/>
        <end position="23"/>
    </location>
</feature>
<proteinExistence type="predicted"/>
<gene>
    <name evidence="2" type="ORF">L596_024692</name>
</gene>
<dbReference type="EMBL" id="AZBU02000009">
    <property type="protein sequence ID" value="TKR64102.1"/>
    <property type="molecule type" value="Genomic_DNA"/>
</dbReference>
<feature type="compositionally biased region" description="Basic and acidic residues" evidence="1">
    <location>
        <begin position="27"/>
        <end position="46"/>
    </location>
</feature>
<evidence type="ECO:0000256" key="1">
    <source>
        <dbReference type="SAM" id="MobiDB-lite"/>
    </source>
</evidence>
<evidence type="ECO:0000313" key="2">
    <source>
        <dbReference type="EMBL" id="TKR64102.1"/>
    </source>
</evidence>
<dbReference type="Proteomes" id="UP000298663">
    <property type="component" value="Unassembled WGS sequence"/>
</dbReference>
<feature type="region of interest" description="Disordered" evidence="1">
    <location>
        <begin position="1"/>
        <end position="49"/>
    </location>
</feature>
<name>A0A4U5M5L6_STECR</name>
<reference evidence="2 3" key="1">
    <citation type="journal article" date="2015" name="Genome Biol.">
        <title>Comparative genomics of Steinernema reveals deeply conserved gene regulatory networks.</title>
        <authorList>
            <person name="Dillman A.R."/>
            <person name="Macchietto M."/>
            <person name="Porter C.F."/>
            <person name="Rogers A."/>
            <person name="Williams B."/>
            <person name="Antoshechkin I."/>
            <person name="Lee M.M."/>
            <person name="Goodwin Z."/>
            <person name="Lu X."/>
            <person name="Lewis E.E."/>
            <person name="Goodrich-Blair H."/>
            <person name="Stock S.P."/>
            <person name="Adams B.J."/>
            <person name="Sternberg P.W."/>
            <person name="Mortazavi A."/>
        </authorList>
    </citation>
    <scope>NUCLEOTIDE SEQUENCE [LARGE SCALE GENOMIC DNA]</scope>
    <source>
        <strain evidence="2 3">ALL</strain>
    </source>
</reference>
<accession>A0A4U5M5L6</accession>
<reference evidence="2 3" key="2">
    <citation type="journal article" date="2019" name="G3 (Bethesda)">
        <title>Hybrid Assembly of the Genome of the Entomopathogenic Nematode Steinernema carpocapsae Identifies the X-Chromosome.</title>
        <authorList>
            <person name="Serra L."/>
            <person name="Macchietto M."/>
            <person name="Macias-Munoz A."/>
            <person name="McGill C.J."/>
            <person name="Rodriguez I.M."/>
            <person name="Rodriguez B."/>
            <person name="Murad R."/>
            <person name="Mortazavi A."/>
        </authorList>
    </citation>
    <scope>NUCLEOTIDE SEQUENCE [LARGE SCALE GENOMIC DNA]</scope>
    <source>
        <strain evidence="2 3">ALL</strain>
    </source>
</reference>
<dbReference type="AlphaFoldDB" id="A0A4U5M5L6"/>
<comment type="caution">
    <text evidence="2">The sequence shown here is derived from an EMBL/GenBank/DDBJ whole genome shotgun (WGS) entry which is preliminary data.</text>
</comment>
<protein>
    <submittedName>
        <fullName evidence="2">Uncharacterized protein</fullName>
    </submittedName>
</protein>